<evidence type="ECO:0000259" key="5">
    <source>
        <dbReference type="Pfam" id="PF07686"/>
    </source>
</evidence>
<reference evidence="6" key="2">
    <citation type="submission" date="2025-08" db="UniProtKB">
        <authorList>
            <consortium name="Ensembl"/>
        </authorList>
    </citation>
    <scope>IDENTIFICATION</scope>
</reference>
<dbReference type="Proteomes" id="UP000472271">
    <property type="component" value="Chromosome 1"/>
</dbReference>
<feature type="transmembrane region" description="Helical" evidence="4">
    <location>
        <begin position="105"/>
        <end position="123"/>
    </location>
</feature>
<dbReference type="AlphaFoldDB" id="A0A672Z6Z6"/>
<feature type="domain" description="Immunoglobulin V-set" evidence="5">
    <location>
        <begin position="4"/>
        <end position="98"/>
    </location>
</feature>
<organism evidence="6 7">
    <name type="scientific">Sphaeramia orbicularis</name>
    <name type="common">orbiculate cardinalfish</name>
    <dbReference type="NCBI Taxonomy" id="375764"/>
    <lineage>
        <taxon>Eukaryota</taxon>
        <taxon>Metazoa</taxon>
        <taxon>Chordata</taxon>
        <taxon>Craniata</taxon>
        <taxon>Vertebrata</taxon>
        <taxon>Euteleostomi</taxon>
        <taxon>Actinopterygii</taxon>
        <taxon>Neopterygii</taxon>
        <taxon>Teleostei</taxon>
        <taxon>Neoteleostei</taxon>
        <taxon>Acanthomorphata</taxon>
        <taxon>Gobiaria</taxon>
        <taxon>Kurtiformes</taxon>
        <taxon>Apogonoidei</taxon>
        <taxon>Apogonidae</taxon>
        <taxon>Apogoninae</taxon>
        <taxon>Sphaeramia</taxon>
    </lineage>
</organism>
<sequence length="157" mass="17734">IIQSSLENSVSISCPYKSEFLNSLKYICRGKQPSVCLQQAVVTSVNKLNRRFGLQDDKTSRHFTVTVTDVTKDDAGSYLCGVQRNNHLDEFNHIQLEVKGKKTDFSFFFALFGSLLSWTWIITSAKEEEMIKFWCLGGGLRSPSASSCKWNLPRKPG</sequence>
<accession>A0A672Z6Z6</accession>
<keyword evidence="2 4" id="KW-0812">Transmembrane</keyword>
<comment type="subcellular location">
    <subcellularLocation>
        <location evidence="1">Membrane</location>
    </subcellularLocation>
</comment>
<protein>
    <recommendedName>
        <fullName evidence="5">Immunoglobulin V-set domain-containing protein</fullName>
    </recommendedName>
</protein>
<dbReference type="InterPro" id="IPR013106">
    <property type="entry name" value="Ig_V-set"/>
</dbReference>
<dbReference type="Ensembl" id="ENSSORT00005013539.1">
    <property type="protein sequence ID" value="ENSSORP00005013131.1"/>
    <property type="gene ID" value="ENSSORG00005006829.1"/>
</dbReference>
<dbReference type="InterPro" id="IPR013783">
    <property type="entry name" value="Ig-like_fold"/>
</dbReference>
<reference evidence="6" key="3">
    <citation type="submission" date="2025-09" db="UniProtKB">
        <authorList>
            <consortium name="Ensembl"/>
        </authorList>
    </citation>
    <scope>IDENTIFICATION</scope>
</reference>
<dbReference type="GO" id="GO:0005886">
    <property type="term" value="C:plasma membrane"/>
    <property type="evidence" value="ECO:0007669"/>
    <property type="project" value="TreeGrafter"/>
</dbReference>
<evidence type="ECO:0000256" key="4">
    <source>
        <dbReference type="SAM" id="Phobius"/>
    </source>
</evidence>
<proteinExistence type="predicted"/>
<keyword evidence="3 4" id="KW-0472">Membrane</keyword>
<dbReference type="PANTHER" id="PTHR11860">
    <property type="entry name" value="POLYMERIC-IMMUNOGLOBULIN RECEPTOR"/>
    <property type="match status" value="1"/>
</dbReference>
<evidence type="ECO:0000256" key="1">
    <source>
        <dbReference type="ARBA" id="ARBA00004370"/>
    </source>
</evidence>
<keyword evidence="7" id="KW-1185">Reference proteome</keyword>
<dbReference type="InterPro" id="IPR050671">
    <property type="entry name" value="CD300_family_receptors"/>
</dbReference>
<evidence type="ECO:0000256" key="3">
    <source>
        <dbReference type="ARBA" id="ARBA00023136"/>
    </source>
</evidence>
<evidence type="ECO:0000313" key="7">
    <source>
        <dbReference type="Proteomes" id="UP000472271"/>
    </source>
</evidence>
<dbReference type="InterPro" id="IPR036179">
    <property type="entry name" value="Ig-like_dom_sf"/>
</dbReference>
<keyword evidence="4" id="KW-1133">Transmembrane helix</keyword>
<dbReference type="PANTHER" id="PTHR11860:SF118">
    <property type="entry name" value="CMRF35-LIKE MOLECULE 3-RELATED"/>
    <property type="match status" value="1"/>
</dbReference>
<reference evidence="6" key="1">
    <citation type="submission" date="2019-06" db="EMBL/GenBank/DDBJ databases">
        <authorList>
            <consortium name="Wellcome Sanger Institute Data Sharing"/>
        </authorList>
    </citation>
    <scope>NUCLEOTIDE SEQUENCE [LARGE SCALE GENOMIC DNA]</scope>
</reference>
<dbReference type="Pfam" id="PF07686">
    <property type="entry name" value="V-set"/>
    <property type="match status" value="1"/>
</dbReference>
<dbReference type="InParanoid" id="A0A672Z6Z6"/>
<name>A0A672Z6Z6_9TELE</name>
<dbReference type="SUPFAM" id="SSF48726">
    <property type="entry name" value="Immunoglobulin"/>
    <property type="match status" value="1"/>
</dbReference>
<dbReference type="GO" id="GO:0004888">
    <property type="term" value="F:transmembrane signaling receptor activity"/>
    <property type="evidence" value="ECO:0007669"/>
    <property type="project" value="TreeGrafter"/>
</dbReference>
<evidence type="ECO:0000256" key="2">
    <source>
        <dbReference type="ARBA" id="ARBA00022692"/>
    </source>
</evidence>
<dbReference type="Gene3D" id="2.60.40.10">
    <property type="entry name" value="Immunoglobulins"/>
    <property type="match status" value="1"/>
</dbReference>
<evidence type="ECO:0000313" key="6">
    <source>
        <dbReference type="Ensembl" id="ENSSORP00005013131.1"/>
    </source>
</evidence>